<gene>
    <name evidence="2" type="ORF">ATK06_0543</name>
</gene>
<protein>
    <recommendedName>
        <fullName evidence="4">Magnesium transporter NIPA</fullName>
    </recommendedName>
</protein>
<feature type="transmembrane region" description="Helical" evidence="1">
    <location>
        <begin position="59"/>
        <end position="84"/>
    </location>
</feature>
<name>A0A2A9DNE3_9CORY</name>
<dbReference type="EMBL" id="PDJF01000001">
    <property type="protein sequence ID" value="PFG27482.1"/>
    <property type="molecule type" value="Genomic_DNA"/>
</dbReference>
<evidence type="ECO:0000256" key="1">
    <source>
        <dbReference type="SAM" id="Phobius"/>
    </source>
</evidence>
<dbReference type="STRING" id="1724.GCA_001044175_01413"/>
<feature type="transmembrane region" description="Helical" evidence="1">
    <location>
        <begin position="190"/>
        <end position="209"/>
    </location>
</feature>
<comment type="caution">
    <text evidence="2">The sequence shown here is derived from an EMBL/GenBank/DDBJ whole genome shotgun (WGS) entry which is preliminary data.</text>
</comment>
<accession>A0A2A9DNE3</accession>
<feature type="transmembrane region" description="Helical" evidence="1">
    <location>
        <begin position="156"/>
        <end position="178"/>
    </location>
</feature>
<dbReference type="NCBIfam" id="NF038012">
    <property type="entry name" value="DMT_1"/>
    <property type="match status" value="1"/>
</dbReference>
<dbReference type="PANTHER" id="PTHR40761">
    <property type="entry name" value="CONSERVED INTEGRAL MEMBRANE ALANINE VALINE AND LEUCINE RICH PROTEIN-RELATED"/>
    <property type="match status" value="1"/>
</dbReference>
<dbReference type="Proteomes" id="UP000221653">
    <property type="component" value="Unassembled WGS sequence"/>
</dbReference>
<feature type="transmembrane region" description="Helical" evidence="1">
    <location>
        <begin position="96"/>
        <end position="114"/>
    </location>
</feature>
<keyword evidence="1" id="KW-0812">Transmembrane</keyword>
<dbReference type="AlphaFoldDB" id="A0A2A9DNE3"/>
<proteinExistence type="predicted"/>
<evidence type="ECO:0000313" key="2">
    <source>
        <dbReference type="EMBL" id="PFG27482.1"/>
    </source>
</evidence>
<keyword evidence="3" id="KW-1185">Reference proteome</keyword>
<feature type="transmembrane region" description="Helical" evidence="1">
    <location>
        <begin position="221"/>
        <end position="241"/>
    </location>
</feature>
<evidence type="ECO:0000313" key="3">
    <source>
        <dbReference type="Proteomes" id="UP000221653"/>
    </source>
</evidence>
<reference evidence="2 3" key="1">
    <citation type="submission" date="2017-10" db="EMBL/GenBank/DDBJ databases">
        <title>Sequencing the genomes of 1000 actinobacteria strains.</title>
        <authorList>
            <person name="Klenk H.-P."/>
        </authorList>
    </citation>
    <scope>NUCLEOTIDE SEQUENCE [LARGE SCALE GENOMIC DNA]</scope>
    <source>
        <strain evidence="2 3">DSM 20688</strain>
    </source>
</reference>
<keyword evidence="1" id="KW-1133">Transmembrane helix</keyword>
<sequence length="276" mass="29147">MFALLSALTIAWGTVVRHRIAEESPNDGSLEGSPLWRAVSRPLWWAGTGTALLGYGLQIVALGFGTLLVVQPILVLSLMFTIPLSARYNGTKVSQVEVFWSAALTAAVAILVLVGRPTAGDPFPPLRLWLIALGVGAIVMLGLIRLARHLMRGERALLLGIVTGGIFGYVALLSKAVVDIALNDGPFALLTTWEGYGLVAGAALGTIVQQYSFNAGALRKSLPAMTVTEPLVAFGLGYVVLGESFQVSSWGGWLVMALAVVTMVLSTFALSRRSVG</sequence>
<keyword evidence="1" id="KW-0472">Membrane</keyword>
<dbReference type="PANTHER" id="PTHR40761:SF1">
    <property type="entry name" value="CONSERVED INTEGRAL MEMBRANE ALANINE VALINE AND LEUCINE RICH PROTEIN-RELATED"/>
    <property type="match status" value="1"/>
</dbReference>
<evidence type="ECO:0008006" key="4">
    <source>
        <dbReference type="Google" id="ProtNLM"/>
    </source>
</evidence>
<feature type="transmembrane region" description="Helical" evidence="1">
    <location>
        <begin position="253"/>
        <end position="271"/>
    </location>
</feature>
<organism evidence="2 3">
    <name type="scientific">Corynebacterium renale</name>
    <dbReference type="NCBI Taxonomy" id="1724"/>
    <lineage>
        <taxon>Bacteria</taxon>
        <taxon>Bacillati</taxon>
        <taxon>Actinomycetota</taxon>
        <taxon>Actinomycetes</taxon>
        <taxon>Mycobacteriales</taxon>
        <taxon>Corynebacteriaceae</taxon>
        <taxon>Corynebacterium</taxon>
    </lineage>
</organism>
<feature type="transmembrane region" description="Helical" evidence="1">
    <location>
        <begin position="126"/>
        <end position="144"/>
    </location>
</feature>